<comment type="caution">
    <text evidence="1">The sequence shown here is derived from an EMBL/GenBank/DDBJ whole genome shotgun (WGS) entry which is preliminary data.</text>
</comment>
<keyword evidence="2" id="KW-1185">Reference proteome</keyword>
<dbReference type="AlphaFoldDB" id="A0AAD6S5X3"/>
<organism evidence="1 2">
    <name type="scientific">Mycena alexandri</name>
    <dbReference type="NCBI Taxonomy" id="1745969"/>
    <lineage>
        <taxon>Eukaryota</taxon>
        <taxon>Fungi</taxon>
        <taxon>Dikarya</taxon>
        <taxon>Basidiomycota</taxon>
        <taxon>Agaricomycotina</taxon>
        <taxon>Agaricomycetes</taxon>
        <taxon>Agaricomycetidae</taxon>
        <taxon>Agaricales</taxon>
        <taxon>Marasmiineae</taxon>
        <taxon>Mycenaceae</taxon>
        <taxon>Mycena</taxon>
    </lineage>
</organism>
<sequence length="82" mass="9177">MSLPIPLPPLFMSFPSLLRLRTPTRCCTCVTLNTNYVLKNQGFGNLMGLNGLNGLKHSKRRGKVVQIKFTLEFKTQSSVILP</sequence>
<name>A0AAD6S5X3_9AGAR</name>
<dbReference type="Proteomes" id="UP001218188">
    <property type="component" value="Unassembled WGS sequence"/>
</dbReference>
<accession>A0AAD6S5X3</accession>
<proteinExistence type="predicted"/>
<evidence type="ECO:0000313" key="2">
    <source>
        <dbReference type="Proteomes" id="UP001218188"/>
    </source>
</evidence>
<reference evidence="1" key="1">
    <citation type="submission" date="2023-03" db="EMBL/GenBank/DDBJ databases">
        <title>Massive genome expansion in bonnet fungi (Mycena s.s.) driven by repeated elements and novel gene families across ecological guilds.</title>
        <authorList>
            <consortium name="Lawrence Berkeley National Laboratory"/>
            <person name="Harder C.B."/>
            <person name="Miyauchi S."/>
            <person name="Viragh M."/>
            <person name="Kuo A."/>
            <person name="Thoen E."/>
            <person name="Andreopoulos B."/>
            <person name="Lu D."/>
            <person name="Skrede I."/>
            <person name="Drula E."/>
            <person name="Henrissat B."/>
            <person name="Morin E."/>
            <person name="Kohler A."/>
            <person name="Barry K."/>
            <person name="LaButti K."/>
            <person name="Morin E."/>
            <person name="Salamov A."/>
            <person name="Lipzen A."/>
            <person name="Mereny Z."/>
            <person name="Hegedus B."/>
            <person name="Baldrian P."/>
            <person name="Stursova M."/>
            <person name="Weitz H."/>
            <person name="Taylor A."/>
            <person name="Grigoriev I.V."/>
            <person name="Nagy L.G."/>
            <person name="Martin F."/>
            <person name="Kauserud H."/>
        </authorList>
    </citation>
    <scope>NUCLEOTIDE SEQUENCE</scope>
    <source>
        <strain evidence="1">CBHHK200</strain>
    </source>
</reference>
<protein>
    <submittedName>
        <fullName evidence="1">Uncharacterized protein</fullName>
    </submittedName>
</protein>
<dbReference type="EMBL" id="JARJCM010000251">
    <property type="protein sequence ID" value="KAJ7020786.1"/>
    <property type="molecule type" value="Genomic_DNA"/>
</dbReference>
<evidence type="ECO:0000313" key="1">
    <source>
        <dbReference type="EMBL" id="KAJ7020786.1"/>
    </source>
</evidence>
<gene>
    <name evidence="1" type="ORF">C8F04DRAFT_1142867</name>
</gene>